<gene>
    <name evidence="1" type="ORF">ACK4CT_33285</name>
</gene>
<dbReference type="Proteomes" id="UP001635816">
    <property type="component" value="Unassembled WGS sequence"/>
</dbReference>
<reference evidence="1 2" key="1">
    <citation type="submission" date="2024-12" db="EMBL/GenBank/DDBJ databases">
        <title>The coexistence of Mycolicibacterium septicum and Mycolicibacterium nivoides in clinical samples.</title>
        <authorList>
            <person name="Wang C."/>
            <person name="Feng Y."/>
            <person name="Zong Z."/>
        </authorList>
    </citation>
    <scope>NUCLEOTIDE SEQUENCE [LARGE SCALE GENOMIC DNA]</scope>
    <source>
        <strain evidence="1 2">120309</strain>
    </source>
</reference>
<name>A0ABW9LJM1_9MYCO</name>
<evidence type="ECO:0008006" key="3">
    <source>
        <dbReference type="Google" id="ProtNLM"/>
    </source>
</evidence>
<accession>A0ABW9LJM1</accession>
<evidence type="ECO:0000313" key="2">
    <source>
        <dbReference type="Proteomes" id="UP001635816"/>
    </source>
</evidence>
<protein>
    <recommendedName>
        <fullName evidence="3">ATP-dependent DNA ligase family profile domain-containing protein</fullName>
    </recommendedName>
</protein>
<dbReference type="RefSeq" id="WP_409545593.1">
    <property type="nucleotide sequence ID" value="NZ_JBKBDD010000020.1"/>
</dbReference>
<keyword evidence="2" id="KW-1185">Reference proteome</keyword>
<organism evidence="1 2">
    <name type="scientific">Mycolicibacterium nivoides</name>
    <dbReference type="NCBI Taxonomy" id="2487344"/>
    <lineage>
        <taxon>Bacteria</taxon>
        <taxon>Bacillati</taxon>
        <taxon>Actinomycetota</taxon>
        <taxon>Actinomycetes</taxon>
        <taxon>Mycobacteriales</taxon>
        <taxon>Mycobacteriaceae</taxon>
        <taxon>Mycolicibacterium</taxon>
    </lineage>
</organism>
<proteinExistence type="predicted"/>
<dbReference type="EMBL" id="JBKBDD010000020">
    <property type="protein sequence ID" value="MFN6548077.1"/>
    <property type="molecule type" value="Genomic_DNA"/>
</dbReference>
<sequence length="61" mass="6718">MARTANPSQRPAPAPMLAVLGSPPRDTGWAVEWKFDGQLHWTSQVKAPIKRRRAVVGTPVQ</sequence>
<evidence type="ECO:0000313" key="1">
    <source>
        <dbReference type="EMBL" id="MFN6548077.1"/>
    </source>
</evidence>
<comment type="caution">
    <text evidence="1">The sequence shown here is derived from an EMBL/GenBank/DDBJ whole genome shotgun (WGS) entry which is preliminary data.</text>
</comment>